<name>A0ABV2L717_9HYPH</name>
<reference evidence="4 5" key="1">
    <citation type="submission" date="2024-06" db="EMBL/GenBank/DDBJ databases">
        <title>Genomic Encyclopedia of Type Strains, Phase IV (KMG-IV): sequencing the most valuable type-strain genomes for metagenomic binning, comparative biology and taxonomic classification.</title>
        <authorList>
            <person name="Goeker M."/>
        </authorList>
    </citation>
    <scope>NUCLEOTIDE SEQUENCE [LARGE SCALE GENOMIC DNA]</scope>
    <source>
        <strain evidence="4 5">DSM 21331</strain>
    </source>
</reference>
<dbReference type="PROSITE" id="PS51186">
    <property type="entry name" value="GNAT"/>
    <property type="match status" value="1"/>
</dbReference>
<evidence type="ECO:0000313" key="5">
    <source>
        <dbReference type="Proteomes" id="UP001549145"/>
    </source>
</evidence>
<dbReference type="RefSeq" id="WP_238281879.1">
    <property type="nucleotide sequence ID" value="NZ_BPQL01000143.1"/>
</dbReference>
<dbReference type="PANTHER" id="PTHR43877">
    <property type="entry name" value="AMINOALKYLPHOSPHONATE N-ACETYLTRANSFERASE-RELATED-RELATED"/>
    <property type="match status" value="1"/>
</dbReference>
<dbReference type="Gene3D" id="3.40.630.30">
    <property type="match status" value="1"/>
</dbReference>
<dbReference type="InterPro" id="IPR016181">
    <property type="entry name" value="Acyl_CoA_acyltransferase"/>
</dbReference>
<evidence type="ECO:0000259" key="3">
    <source>
        <dbReference type="PROSITE" id="PS51186"/>
    </source>
</evidence>
<proteinExistence type="predicted"/>
<dbReference type="EMBL" id="JBEPMM010000009">
    <property type="protein sequence ID" value="MET3693623.1"/>
    <property type="molecule type" value="Genomic_DNA"/>
</dbReference>
<organism evidence="4 5">
    <name type="scientific">Methylobacterium goesingense</name>
    <dbReference type="NCBI Taxonomy" id="243690"/>
    <lineage>
        <taxon>Bacteria</taxon>
        <taxon>Pseudomonadati</taxon>
        <taxon>Pseudomonadota</taxon>
        <taxon>Alphaproteobacteria</taxon>
        <taxon>Hyphomicrobiales</taxon>
        <taxon>Methylobacteriaceae</taxon>
        <taxon>Methylobacterium</taxon>
    </lineage>
</organism>
<accession>A0ABV2L717</accession>
<dbReference type="SUPFAM" id="SSF55729">
    <property type="entry name" value="Acyl-CoA N-acyltransferases (Nat)"/>
    <property type="match status" value="1"/>
</dbReference>
<comment type="caution">
    <text evidence="4">The sequence shown here is derived from an EMBL/GenBank/DDBJ whole genome shotgun (WGS) entry which is preliminary data.</text>
</comment>
<gene>
    <name evidence="4" type="ORF">ABID43_003174</name>
</gene>
<protein>
    <submittedName>
        <fullName evidence="4">GNAT superfamily N-acetyltransferase</fullName>
    </submittedName>
</protein>
<evidence type="ECO:0000313" key="4">
    <source>
        <dbReference type="EMBL" id="MET3693623.1"/>
    </source>
</evidence>
<dbReference type="CDD" id="cd04301">
    <property type="entry name" value="NAT_SF"/>
    <property type="match status" value="1"/>
</dbReference>
<dbReference type="InterPro" id="IPR000182">
    <property type="entry name" value="GNAT_dom"/>
</dbReference>
<dbReference type="Proteomes" id="UP001549145">
    <property type="component" value="Unassembled WGS sequence"/>
</dbReference>
<keyword evidence="5" id="KW-1185">Reference proteome</keyword>
<dbReference type="InterPro" id="IPR050832">
    <property type="entry name" value="Bact_Acetyltransf"/>
</dbReference>
<evidence type="ECO:0000256" key="2">
    <source>
        <dbReference type="ARBA" id="ARBA00023315"/>
    </source>
</evidence>
<feature type="domain" description="N-acetyltransferase" evidence="3">
    <location>
        <begin position="7"/>
        <end position="149"/>
    </location>
</feature>
<keyword evidence="1" id="KW-0808">Transferase</keyword>
<dbReference type="PANTHER" id="PTHR43877:SF1">
    <property type="entry name" value="ACETYLTRANSFERASE"/>
    <property type="match status" value="1"/>
</dbReference>
<keyword evidence="2" id="KW-0012">Acyltransferase</keyword>
<evidence type="ECO:0000256" key="1">
    <source>
        <dbReference type="ARBA" id="ARBA00022679"/>
    </source>
</evidence>
<sequence length="149" mass="15265">MASRYGLEIRAATGGDAAGIADLLRACGHPVAAEALAERIEALRHGPGAILVAVEWGPPSGLVVLHWYPSLAANLPTAQLTTLLVAPDARRRGIGRLLLKAASQAARSAGCGDLQLITGPGQTDLQAFGAATGFLDQGAVSVRPLRKKG</sequence>
<dbReference type="Pfam" id="PF00583">
    <property type="entry name" value="Acetyltransf_1"/>
    <property type="match status" value="1"/>
</dbReference>